<dbReference type="Pfam" id="PF08402">
    <property type="entry name" value="TOBE_2"/>
    <property type="match status" value="1"/>
</dbReference>
<gene>
    <name evidence="9" type="primary">fbpC</name>
    <name evidence="9" type="ORF">GCM10007350_07930</name>
</gene>
<dbReference type="Pfam" id="PF00005">
    <property type="entry name" value="ABC_tran"/>
    <property type="match status" value="1"/>
</dbReference>
<dbReference type="Proteomes" id="UP000604737">
    <property type="component" value="Unassembled WGS sequence"/>
</dbReference>
<keyword evidence="4" id="KW-0547">Nucleotide-binding</keyword>
<evidence type="ECO:0000259" key="8">
    <source>
        <dbReference type="PROSITE" id="PS50893"/>
    </source>
</evidence>
<dbReference type="RefSeq" id="WP_189458864.1">
    <property type="nucleotide sequence ID" value="NZ_BMYO01000002.1"/>
</dbReference>
<dbReference type="SMART" id="SM00382">
    <property type="entry name" value="AAA"/>
    <property type="match status" value="1"/>
</dbReference>
<organism evidence="9 10">
    <name type="scientific">Jeongeupia chitinilytica</name>
    <dbReference type="NCBI Taxonomy" id="1041641"/>
    <lineage>
        <taxon>Bacteria</taxon>
        <taxon>Pseudomonadati</taxon>
        <taxon>Pseudomonadota</taxon>
        <taxon>Betaproteobacteria</taxon>
        <taxon>Neisseriales</taxon>
        <taxon>Chitinibacteraceae</taxon>
        <taxon>Jeongeupia</taxon>
    </lineage>
</organism>
<dbReference type="PROSITE" id="PS50893">
    <property type="entry name" value="ABC_TRANSPORTER_2"/>
    <property type="match status" value="1"/>
</dbReference>
<keyword evidence="7" id="KW-0472">Membrane</keyword>
<evidence type="ECO:0000256" key="1">
    <source>
        <dbReference type="ARBA" id="ARBA00022448"/>
    </source>
</evidence>
<keyword evidence="5 9" id="KW-0067">ATP-binding</keyword>
<evidence type="ECO:0000256" key="7">
    <source>
        <dbReference type="ARBA" id="ARBA00023136"/>
    </source>
</evidence>
<keyword evidence="6" id="KW-1278">Translocase</keyword>
<dbReference type="PANTHER" id="PTHR42781">
    <property type="entry name" value="SPERMIDINE/PUTRESCINE IMPORT ATP-BINDING PROTEIN POTA"/>
    <property type="match status" value="1"/>
</dbReference>
<dbReference type="Gene3D" id="3.40.50.300">
    <property type="entry name" value="P-loop containing nucleotide triphosphate hydrolases"/>
    <property type="match status" value="1"/>
</dbReference>
<dbReference type="InterPro" id="IPR017666">
    <property type="entry name" value="AminoethylPonate_ABC_PhnT2"/>
</dbReference>
<evidence type="ECO:0000256" key="6">
    <source>
        <dbReference type="ARBA" id="ARBA00022967"/>
    </source>
</evidence>
<dbReference type="Gene3D" id="2.40.50.100">
    <property type="match status" value="1"/>
</dbReference>
<dbReference type="InterPro" id="IPR013611">
    <property type="entry name" value="Transp-assoc_OB_typ2"/>
</dbReference>
<keyword evidence="10" id="KW-1185">Reference proteome</keyword>
<sequence>MNRDWQQTSGTVADALRIERVAKRFGAFTALDGVSLSVKKGEFLCLLGPSGCGKTTLLRIIAGLEAASDGALFMTAGESERNVTRLPASQRDYGIVFQSYALFPNLTVAQNIAYGLKGRREDKALRVTELLALIGLPGAGSKYPAQLSGGQQQRIALARALATSPSLLLLDEPLSALDARVREHLRREIKALQQKLGVTTIMVTHDQEEALTMADRVVVMNHGVVEQIGTPEDIYARPASRFVAGFVGQSNWLAATSAGVGQVLLGDALLGATVTPPRPDGHPLELFIRPEDVQLHANWSPAEAQVANTALAHVRKIELLGGFYRIALSVPGWGSQPLLADVSRGEFERLNLSPERLVPVSLPANRLRAFVPAGAASAGATA</sequence>
<evidence type="ECO:0000256" key="5">
    <source>
        <dbReference type="ARBA" id="ARBA00022840"/>
    </source>
</evidence>
<dbReference type="SUPFAM" id="SSF50331">
    <property type="entry name" value="MOP-like"/>
    <property type="match status" value="1"/>
</dbReference>
<dbReference type="EMBL" id="BMYO01000002">
    <property type="protein sequence ID" value="GHD58282.1"/>
    <property type="molecule type" value="Genomic_DNA"/>
</dbReference>
<evidence type="ECO:0000313" key="10">
    <source>
        <dbReference type="Proteomes" id="UP000604737"/>
    </source>
</evidence>
<keyword evidence="1" id="KW-0813">Transport</keyword>
<accession>A0ABQ3GWB2</accession>
<keyword evidence="2" id="KW-1003">Cell membrane</keyword>
<evidence type="ECO:0000256" key="4">
    <source>
        <dbReference type="ARBA" id="ARBA00022741"/>
    </source>
</evidence>
<dbReference type="PROSITE" id="PS00211">
    <property type="entry name" value="ABC_TRANSPORTER_1"/>
    <property type="match status" value="1"/>
</dbReference>
<keyword evidence="3" id="KW-0997">Cell inner membrane</keyword>
<dbReference type="InterPro" id="IPR008995">
    <property type="entry name" value="Mo/tungstate-bd_C_term_dom"/>
</dbReference>
<name>A0ABQ3GWB2_9NEIS</name>
<evidence type="ECO:0000256" key="2">
    <source>
        <dbReference type="ARBA" id="ARBA00022475"/>
    </source>
</evidence>
<proteinExistence type="predicted"/>
<dbReference type="InterPro" id="IPR003593">
    <property type="entry name" value="AAA+_ATPase"/>
</dbReference>
<dbReference type="InterPro" id="IPR050093">
    <property type="entry name" value="ABC_SmlMolc_Importer"/>
</dbReference>
<dbReference type="SUPFAM" id="SSF52540">
    <property type="entry name" value="P-loop containing nucleoside triphosphate hydrolases"/>
    <property type="match status" value="1"/>
</dbReference>
<dbReference type="InterPro" id="IPR017871">
    <property type="entry name" value="ABC_transporter-like_CS"/>
</dbReference>
<feature type="domain" description="ABC transporter" evidence="8">
    <location>
        <begin position="16"/>
        <end position="247"/>
    </location>
</feature>
<dbReference type="PANTHER" id="PTHR42781:SF5">
    <property type="entry name" value="PUTRESCINE TRANSPORT ATP-BINDING PROTEIN POTG"/>
    <property type="match status" value="1"/>
</dbReference>
<comment type="caution">
    <text evidence="9">The sequence shown here is derived from an EMBL/GenBank/DDBJ whole genome shotgun (WGS) entry which is preliminary data.</text>
</comment>
<reference evidence="10" key="1">
    <citation type="journal article" date="2019" name="Int. J. Syst. Evol. Microbiol.">
        <title>The Global Catalogue of Microorganisms (GCM) 10K type strain sequencing project: providing services to taxonomists for standard genome sequencing and annotation.</title>
        <authorList>
            <consortium name="The Broad Institute Genomics Platform"/>
            <consortium name="The Broad Institute Genome Sequencing Center for Infectious Disease"/>
            <person name="Wu L."/>
            <person name="Ma J."/>
        </authorList>
    </citation>
    <scope>NUCLEOTIDE SEQUENCE [LARGE SCALE GENOMIC DNA]</scope>
    <source>
        <strain evidence="10">KCTC 23701</strain>
    </source>
</reference>
<dbReference type="NCBIfam" id="TIGR03265">
    <property type="entry name" value="PhnT2"/>
    <property type="match status" value="1"/>
</dbReference>
<dbReference type="InterPro" id="IPR003439">
    <property type="entry name" value="ABC_transporter-like_ATP-bd"/>
</dbReference>
<evidence type="ECO:0000313" key="9">
    <source>
        <dbReference type="EMBL" id="GHD58282.1"/>
    </source>
</evidence>
<dbReference type="InterPro" id="IPR027417">
    <property type="entry name" value="P-loop_NTPase"/>
</dbReference>
<evidence type="ECO:0000256" key="3">
    <source>
        <dbReference type="ARBA" id="ARBA00022519"/>
    </source>
</evidence>
<protein>
    <submittedName>
        <fullName evidence="9">Fe(3+) ions import ATP-binding protein FbpC</fullName>
    </submittedName>
</protein>
<dbReference type="GO" id="GO:0005524">
    <property type="term" value="F:ATP binding"/>
    <property type="evidence" value="ECO:0007669"/>
    <property type="project" value="UniProtKB-KW"/>
</dbReference>